<dbReference type="AlphaFoldDB" id="C0RBT0"/>
<accession>C0RBT0</accession>
<dbReference type="EMBL" id="CP001466">
    <property type="protein sequence ID" value="ACN53205.1"/>
    <property type="molecule type" value="Genomic_DNA"/>
</dbReference>
<gene>
    <name evidence="1" type="ORF">BSPA14S_K0020</name>
</gene>
<protein>
    <submittedName>
        <fullName evidence="1">Uncharacterized protein</fullName>
    </submittedName>
</protein>
<dbReference type="HOGENOM" id="CLU_3096279_0_0_12"/>
<sequence length="51" mass="5944">MLFENDKDKVDFNSKLEEAKKNNESIPAEDILLIVEVKRPTFSFDSKDKVK</sequence>
<organism evidence="1 2">
    <name type="scientific">Borreliella spielmanii A14S</name>
    <dbReference type="NCBI Taxonomy" id="498742"/>
    <lineage>
        <taxon>Bacteria</taxon>
        <taxon>Pseudomonadati</taxon>
        <taxon>Spirochaetota</taxon>
        <taxon>Spirochaetia</taxon>
        <taxon>Spirochaetales</taxon>
        <taxon>Borreliaceae</taxon>
        <taxon>Borreliella</taxon>
    </lineage>
</organism>
<name>C0RBT0_9SPIR</name>
<geneLocation type="plasmid" evidence="1 2">
    <name>A14S_lp36</name>
</geneLocation>
<dbReference type="Proteomes" id="UP000003481">
    <property type="component" value="Plasmid A14S_lp36"/>
</dbReference>
<evidence type="ECO:0000313" key="2">
    <source>
        <dbReference type="Proteomes" id="UP000003481"/>
    </source>
</evidence>
<evidence type="ECO:0000313" key="1">
    <source>
        <dbReference type="EMBL" id="ACN53205.1"/>
    </source>
</evidence>
<proteinExistence type="predicted"/>
<reference evidence="1 2" key="1">
    <citation type="journal article" date="2012" name="J. Bacteriol.">
        <title>Whole-Genome Sequences of Borrelia bissettii, Borrelia valaisiana, and Borrelia spielmanii.</title>
        <authorList>
            <person name="Schutzer S.E."/>
            <person name="Fraser-Liggett C.M."/>
            <person name="Qiu W.G."/>
            <person name="Kraiczy P."/>
            <person name="Mongodin E.F."/>
            <person name="Dunn J.J."/>
            <person name="Luft B.J."/>
            <person name="Casjens S.R."/>
        </authorList>
    </citation>
    <scope>NUCLEOTIDE SEQUENCE [LARGE SCALE GENOMIC DNA]</scope>
    <source>
        <strain evidence="1 2">A14S</strain>
        <plasmid evidence="1">A14S_lp36</plasmid>
    </source>
</reference>
<keyword evidence="1" id="KW-0614">Plasmid</keyword>